<protein>
    <submittedName>
        <fullName evidence="8">Possible membrane protein</fullName>
    </submittedName>
</protein>
<dbReference type="InterPro" id="IPR003740">
    <property type="entry name" value="YitT"/>
</dbReference>
<reference evidence="9" key="1">
    <citation type="journal article" date="2006" name="J. Bacteriol.">
        <title>Pathogenomic sequence analysis of Bacillus cereus and Bacillus thuringiensis isolates closely related to Bacillus anthracis.</title>
        <authorList>
            <person name="Han C.S."/>
            <person name="Xie G."/>
            <person name="Challacombe J.F."/>
            <person name="Altherr M.R."/>
            <person name="Bhotika S.S."/>
            <person name="Brown N."/>
            <person name="Bruce D."/>
            <person name="Campbell C.S."/>
            <person name="Campbell M.L."/>
            <person name="Chen J."/>
            <person name="Chertkov O."/>
            <person name="Cleland C."/>
            <person name="Dimitrijevic M."/>
            <person name="Doggett N.A."/>
            <person name="Fawcett J.J."/>
            <person name="Glavina T."/>
            <person name="Goodwin L.A."/>
            <person name="Green L.D."/>
            <person name="Hill K.K."/>
            <person name="Hitchcock P."/>
            <person name="Jackson P.J."/>
            <person name="Keim P."/>
            <person name="Kewalramani A.R."/>
            <person name="Longmire J."/>
            <person name="Lucas S."/>
            <person name="Malfatti S."/>
            <person name="McMurry K."/>
            <person name="Meincke L.J."/>
            <person name="Misra M."/>
            <person name="Moseman B.L."/>
            <person name="Mundt M."/>
            <person name="Munk A.C."/>
            <person name="Okinaka R.T."/>
            <person name="Parson-Quintana B."/>
            <person name="Reilly L.P."/>
            <person name="Richardson P."/>
            <person name="Robinson D.L."/>
            <person name="Rubin E."/>
            <person name="Saunders E."/>
            <person name="Tapia R."/>
            <person name="Tesmer J.G."/>
            <person name="Thayer N."/>
            <person name="Thompson L.S."/>
            <person name="Tice H."/>
            <person name="Ticknor L.O."/>
            <person name="Wills P.L."/>
            <person name="Brettin T.S."/>
            <person name="Gilna P."/>
        </authorList>
    </citation>
    <scope>NUCLEOTIDE SEQUENCE [LARGE SCALE GENOMIC DNA]</scope>
    <source>
        <strain evidence="9">ZK / E33L</strain>
    </source>
</reference>
<evidence type="ECO:0000256" key="3">
    <source>
        <dbReference type="ARBA" id="ARBA00022692"/>
    </source>
</evidence>
<dbReference type="AlphaFoldDB" id="Q63EJ9"/>
<organism evidence="8 9">
    <name type="scientific">Bacillus cereus (strain ZK / E33L)</name>
    <dbReference type="NCBI Taxonomy" id="288681"/>
    <lineage>
        <taxon>Bacteria</taxon>
        <taxon>Bacillati</taxon>
        <taxon>Bacillota</taxon>
        <taxon>Bacilli</taxon>
        <taxon>Bacillales</taxon>
        <taxon>Bacillaceae</taxon>
        <taxon>Bacillus</taxon>
        <taxon>Bacillus cereus group</taxon>
    </lineage>
</organism>
<comment type="subcellular location">
    <subcellularLocation>
        <location evidence="1">Cell membrane</location>
        <topology evidence="1">Multi-pass membrane protein</topology>
    </subcellularLocation>
</comment>
<evidence type="ECO:0000256" key="2">
    <source>
        <dbReference type="ARBA" id="ARBA00022475"/>
    </source>
</evidence>
<name>Q63EJ9_BACCZ</name>
<proteinExistence type="predicted"/>
<evidence type="ECO:0000256" key="5">
    <source>
        <dbReference type="ARBA" id="ARBA00023136"/>
    </source>
</evidence>
<keyword evidence="3 6" id="KW-0812">Transmembrane</keyword>
<evidence type="ECO:0000259" key="7">
    <source>
        <dbReference type="Pfam" id="PF10035"/>
    </source>
</evidence>
<dbReference type="PANTHER" id="PTHR33545:SF5">
    <property type="entry name" value="UPF0750 MEMBRANE PROTEIN YITT"/>
    <property type="match status" value="1"/>
</dbReference>
<dbReference type="InterPro" id="IPR051461">
    <property type="entry name" value="UPF0750_membrane"/>
</dbReference>
<dbReference type="InterPro" id="IPR015867">
    <property type="entry name" value="N-reg_PII/ATP_PRibTrfase_C"/>
</dbReference>
<feature type="transmembrane region" description="Helical" evidence="6">
    <location>
        <begin position="101"/>
        <end position="127"/>
    </location>
</feature>
<sequence length="333" mass="36696">MLSRAFLSLSLVCGICINSISKRCTFIISFFVKTMYSSVFLNNKGGLEMDLKLNYTELIKKLIVVIIAGLLNAIGMNLFLTPAKVYASGFAGLSQLLSQILGDFLSIHISTGVLFSLFNIPVVILAWKKVGKAFTFFSFLCVIFMTLFLEIIPVRAVSNDIILNAIFGGLISAIGVGIALKWGASTGGLDIIAMILSKIKDKPVGTYFFFFNALIIIAAGYVYGWEKALYTLVTLYVSTRIIDAIHTRHVKITALIVTKNGADVRKAIHSRLVRGITTIPATGAYTNENKEMLMIVITRYELYELERVIKQVDPGAFTNVLQTVGVFGLFRKD</sequence>
<evidence type="ECO:0000256" key="6">
    <source>
        <dbReference type="SAM" id="Phobius"/>
    </source>
</evidence>
<accession>Q63EJ9</accession>
<feature type="transmembrane region" description="Helical" evidence="6">
    <location>
        <begin position="161"/>
        <end position="184"/>
    </location>
</feature>
<dbReference type="Gene3D" id="3.30.70.120">
    <property type="match status" value="1"/>
</dbReference>
<evidence type="ECO:0000313" key="9">
    <source>
        <dbReference type="Proteomes" id="UP000002612"/>
    </source>
</evidence>
<evidence type="ECO:0000256" key="4">
    <source>
        <dbReference type="ARBA" id="ARBA00022989"/>
    </source>
</evidence>
<dbReference type="Pfam" id="PF02588">
    <property type="entry name" value="YitT_membrane"/>
    <property type="match status" value="1"/>
</dbReference>
<evidence type="ECO:0000313" key="8">
    <source>
        <dbReference type="EMBL" id="AAU19184.1"/>
    </source>
</evidence>
<dbReference type="PIRSF" id="PIRSF006483">
    <property type="entry name" value="Membrane_protein_YitT"/>
    <property type="match status" value="1"/>
</dbReference>
<gene>
    <name evidence="8" type="ordered locus">BCE33L1062</name>
</gene>
<dbReference type="KEGG" id="bcz:BCE33L1062"/>
<feature type="domain" description="DUF2179" evidence="7">
    <location>
        <begin position="274"/>
        <end position="328"/>
    </location>
</feature>
<feature type="transmembrane region" description="Helical" evidence="6">
    <location>
        <begin position="58"/>
        <end position="80"/>
    </location>
</feature>
<dbReference type="Proteomes" id="UP000002612">
    <property type="component" value="Chromosome"/>
</dbReference>
<keyword evidence="5 6" id="KW-0472">Membrane</keyword>
<dbReference type="InterPro" id="IPR019264">
    <property type="entry name" value="DUF2179"/>
</dbReference>
<keyword evidence="2" id="KW-1003">Cell membrane</keyword>
<dbReference type="CDD" id="cd16380">
    <property type="entry name" value="YitT_C"/>
    <property type="match status" value="1"/>
</dbReference>
<feature type="transmembrane region" description="Helical" evidence="6">
    <location>
        <begin position="204"/>
        <end position="223"/>
    </location>
</feature>
<evidence type="ECO:0000256" key="1">
    <source>
        <dbReference type="ARBA" id="ARBA00004651"/>
    </source>
</evidence>
<dbReference type="PANTHER" id="PTHR33545">
    <property type="entry name" value="UPF0750 MEMBRANE PROTEIN YITT-RELATED"/>
    <property type="match status" value="1"/>
</dbReference>
<feature type="transmembrane region" description="Helical" evidence="6">
    <location>
        <begin position="133"/>
        <end position="154"/>
    </location>
</feature>
<dbReference type="Pfam" id="PF10035">
    <property type="entry name" value="DUF2179"/>
    <property type="match status" value="1"/>
</dbReference>
<dbReference type="GO" id="GO:0005886">
    <property type="term" value="C:plasma membrane"/>
    <property type="evidence" value="ECO:0007669"/>
    <property type="project" value="UniProtKB-SubCell"/>
</dbReference>
<dbReference type="EMBL" id="CP000001">
    <property type="protein sequence ID" value="AAU19184.1"/>
    <property type="molecule type" value="Genomic_DNA"/>
</dbReference>
<keyword evidence="4 6" id="KW-1133">Transmembrane helix</keyword>